<accession>A0A2K1E411</accession>
<dbReference type="AlphaFoldDB" id="A0A2K1E411"/>
<dbReference type="Gene3D" id="2.40.30.170">
    <property type="match status" value="1"/>
</dbReference>
<evidence type="ECO:0000313" key="5">
    <source>
        <dbReference type="EMBL" id="PNQ75020.1"/>
    </source>
</evidence>
<feature type="domain" description="CusB-like beta-barrel" evidence="4">
    <location>
        <begin position="227"/>
        <end position="298"/>
    </location>
</feature>
<keyword evidence="6" id="KW-1185">Reference proteome</keyword>
<dbReference type="OrthoDB" id="9814657at2"/>
<dbReference type="GO" id="GO:0016020">
    <property type="term" value="C:membrane"/>
    <property type="evidence" value="ECO:0007669"/>
    <property type="project" value="InterPro"/>
</dbReference>
<gene>
    <name evidence="5" type="ORF">C1T31_02470</name>
</gene>
<dbReference type="RefSeq" id="WP_103050871.1">
    <property type="nucleotide sequence ID" value="NZ_POWF01000001.1"/>
</dbReference>
<evidence type="ECO:0000256" key="1">
    <source>
        <dbReference type="ARBA" id="ARBA00009477"/>
    </source>
</evidence>
<dbReference type="Gene3D" id="2.40.420.20">
    <property type="match status" value="1"/>
</dbReference>
<protein>
    <submittedName>
        <fullName evidence="5">Efflux transporter periplasmic adaptor subunit</fullName>
    </submittedName>
</protein>
<evidence type="ECO:0000259" key="4">
    <source>
        <dbReference type="Pfam" id="PF25954"/>
    </source>
</evidence>
<organism evidence="5 6">
    <name type="scientific">Hanstruepera neustonica</name>
    <dbReference type="NCBI Taxonomy" id="1445657"/>
    <lineage>
        <taxon>Bacteria</taxon>
        <taxon>Pseudomonadati</taxon>
        <taxon>Bacteroidota</taxon>
        <taxon>Flavobacteriia</taxon>
        <taxon>Flavobacteriales</taxon>
        <taxon>Flavobacteriaceae</taxon>
        <taxon>Hanstruepera</taxon>
    </lineage>
</organism>
<reference evidence="5 6" key="1">
    <citation type="submission" date="2018-01" db="EMBL/GenBank/DDBJ databases">
        <title>The draft genome of Hanstruepera neustonica JCM19743.</title>
        <authorList>
            <person name="He R.-H."/>
            <person name="Du Z.-J."/>
        </authorList>
    </citation>
    <scope>NUCLEOTIDE SEQUENCE [LARGE SCALE GENOMIC DNA]</scope>
    <source>
        <strain evidence="5 6">JCM19743</strain>
    </source>
</reference>
<dbReference type="Pfam" id="PF25954">
    <property type="entry name" value="Beta-barrel_RND_2"/>
    <property type="match status" value="1"/>
</dbReference>
<evidence type="ECO:0000256" key="2">
    <source>
        <dbReference type="ARBA" id="ARBA00022448"/>
    </source>
</evidence>
<dbReference type="GO" id="GO:0015679">
    <property type="term" value="P:plasma membrane copper ion transport"/>
    <property type="evidence" value="ECO:0007669"/>
    <property type="project" value="TreeGrafter"/>
</dbReference>
<keyword evidence="2" id="KW-0813">Transport</keyword>
<dbReference type="Gene3D" id="2.40.50.100">
    <property type="match status" value="1"/>
</dbReference>
<dbReference type="GO" id="GO:0022857">
    <property type="term" value="F:transmembrane transporter activity"/>
    <property type="evidence" value="ECO:0007669"/>
    <property type="project" value="InterPro"/>
</dbReference>
<dbReference type="SUPFAM" id="SSF111369">
    <property type="entry name" value="HlyD-like secretion proteins"/>
    <property type="match status" value="1"/>
</dbReference>
<dbReference type="InterPro" id="IPR058625">
    <property type="entry name" value="MdtA-like_BSH"/>
</dbReference>
<dbReference type="NCBIfam" id="TIGR01730">
    <property type="entry name" value="RND_mfp"/>
    <property type="match status" value="1"/>
</dbReference>
<proteinExistence type="inferred from homology"/>
<evidence type="ECO:0000259" key="3">
    <source>
        <dbReference type="Pfam" id="PF25917"/>
    </source>
</evidence>
<dbReference type="Pfam" id="PF25917">
    <property type="entry name" value="BSH_RND"/>
    <property type="match status" value="1"/>
</dbReference>
<name>A0A2K1E411_9FLAO</name>
<comment type="caution">
    <text evidence="5">The sequence shown here is derived from an EMBL/GenBank/DDBJ whole genome shotgun (WGS) entry which is preliminary data.</text>
</comment>
<dbReference type="GO" id="GO:0030313">
    <property type="term" value="C:cell envelope"/>
    <property type="evidence" value="ECO:0007669"/>
    <property type="project" value="TreeGrafter"/>
</dbReference>
<dbReference type="PANTHER" id="PTHR30097">
    <property type="entry name" value="CATION EFFLUX SYSTEM PROTEIN CUSB"/>
    <property type="match status" value="1"/>
</dbReference>
<comment type="similarity">
    <text evidence="1">Belongs to the membrane fusion protein (MFP) (TC 8.A.1) family.</text>
</comment>
<dbReference type="InterPro" id="IPR006143">
    <property type="entry name" value="RND_pump_MFP"/>
</dbReference>
<dbReference type="InterPro" id="IPR058792">
    <property type="entry name" value="Beta-barrel_RND_2"/>
</dbReference>
<dbReference type="Proteomes" id="UP000236641">
    <property type="component" value="Unassembled WGS sequence"/>
</dbReference>
<feature type="domain" description="Multidrug resistance protein MdtA-like barrel-sandwich hybrid" evidence="3">
    <location>
        <begin position="76"/>
        <end position="218"/>
    </location>
</feature>
<dbReference type="PANTHER" id="PTHR30097:SF4">
    <property type="entry name" value="SLR6042 PROTEIN"/>
    <property type="match status" value="1"/>
</dbReference>
<dbReference type="GO" id="GO:0060003">
    <property type="term" value="P:copper ion export"/>
    <property type="evidence" value="ECO:0007669"/>
    <property type="project" value="TreeGrafter"/>
</dbReference>
<sequence>MKKLYITLIALALWSCGNSEKEEPAIVDNQEHHDQIILTQAQFEGENMQLGSIAEHDFTETVVVNGMIDVPPHNKSRVTTFMGGYITKTPLLVGDQVKKGQLLVTMENTEYVALQQQFLEVAEQLNYLKNEFTRQKTLFDEQITSEKNYLKAESTYKSSLAQYNGLKKKLQMLNINPNTVLNGNFTSTINIYAPISGSVTSVKVSNGTYVDASDVIMEIVDIDHIHLELSVFEKDIMKIKKGQKITFKIPEASNKTYTADVHLVGTTIDETSRRVQVHGHIDNDDENFIVGMFVEAAIHVNDLKSMGLPKEAVIKSGDYYYIFVLNEKTSENYIFSKTEVATGMESEDFIEILNSDKLKSEKIITKGTSMLSNDSEGGHGH</sequence>
<dbReference type="InterPro" id="IPR051909">
    <property type="entry name" value="MFP_Cation_Efflux"/>
</dbReference>
<dbReference type="EMBL" id="POWF01000001">
    <property type="protein sequence ID" value="PNQ75020.1"/>
    <property type="molecule type" value="Genomic_DNA"/>
</dbReference>
<evidence type="ECO:0000313" key="6">
    <source>
        <dbReference type="Proteomes" id="UP000236641"/>
    </source>
</evidence>